<comment type="caution">
    <text evidence="3">The sequence shown here is derived from an EMBL/GenBank/DDBJ whole genome shotgun (WGS) entry which is preliminary data.</text>
</comment>
<proteinExistence type="predicted"/>
<evidence type="ECO:0000313" key="3">
    <source>
        <dbReference type="EMBL" id="RFS83049.1"/>
    </source>
</evidence>
<evidence type="ECO:0000259" key="2">
    <source>
        <dbReference type="Pfam" id="PF00496"/>
    </source>
</evidence>
<dbReference type="GO" id="GO:0043190">
    <property type="term" value="C:ATP-binding cassette (ABC) transporter complex"/>
    <property type="evidence" value="ECO:0007669"/>
    <property type="project" value="InterPro"/>
</dbReference>
<dbReference type="GO" id="GO:1904680">
    <property type="term" value="F:peptide transmembrane transporter activity"/>
    <property type="evidence" value="ECO:0007669"/>
    <property type="project" value="TreeGrafter"/>
</dbReference>
<keyword evidence="4" id="KW-1185">Reference proteome</keyword>
<dbReference type="InterPro" id="IPR030678">
    <property type="entry name" value="Peptide/Ni-bd"/>
</dbReference>
<dbReference type="Gene3D" id="3.90.76.10">
    <property type="entry name" value="Dipeptide-binding Protein, Domain 1"/>
    <property type="match status" value="1"/>
</dbReference>
<dbReference type="AlphaFoldDB" id="A0A372GD43"/>
<dbReference type="GO" id="GO:0042597">
    <property type="term" value="C:periplasmic space"/>
    <property type="evidence" value="ECO:0007669"/>
    <property type="project" value="UniProtKB-ARBA"/>
</dbReference>
<evidence type="ECO:0000313" key="4">
    <source>
        <dbReference type="Proteomes" id="UP000262882"/>
    </source>
</evidence>
<gene>
    <name evidence="3" type="ORF">D0T12_22940</name>
</gene>
<dbReference type="RefSeq" id="WP_117401746.1">
    <property type="nucleotide sequence ID" value="NZ_QVNQ01000007.1"/>
</dbReference>
<feature type="domain" description="Solute-binding protein family 5" evidence="2">
    <location>
        <begin position="95"/>
        <end position="410"/>
    </location>
</feature>
<protein>
    <submittedName>
        <fullName evidence="3">ABC transporter substrate-binding protein</fullName>
    </submittedName>
</protein>
<dbReference type="PROSITE" id="PS51257">
    <property type="entry name" value="PROKAR_LIPOPROTEIN"/>
    <property type="match status" value="1"/>
</dbReference>
<dbReference type="InterPro" id="IPR039424">
    <property type="entry name" value="SBP_5"/>
</dbReference>
<dbReference type="PANTHER" id="PTHR30290">
    <property type="entry name" value="PERIPLASMIC BINDING COMPONENT OF ABC TRANSPORTER"/>
    <property type="match status" value="1"/>
</dbReference>
<dbReference type="Proteomes" id="UP000262882">
    <property type="component" value="Unassembled WGS sequence"/>
</dbReference>
<name>A0A372GD43_9ACTN</name>
<dbReference type="OrthoDB" id="9046151at2"/>
<dbReference type="CDD" id="cd08503">
    <property type="entry name" value="PBP2_NikA_DppA_OppA_like_17"/>
    <property type="match status" value="1"/>
</dbReference>
<dbReference type="EMBL" id="QVNQ01000007">
    <property type="protein sequence ID" value="RFS83049.1"/>
    <property type="molecule type" value="Genomic_DNA"/>
</dbReference>
<feature type="signal peptide" evidence="1">
    <location>
        <begin position="1"/>
        <end position="30"/>
    </location>
</feature>
<dbReference type="SUPFAM" id="SSF53850">
    <property type="entry name" value="Periplasmic binding protein-like II"/>
    <property type="match status" value="1"/>
</dbReference>
<dbReference type="GO" id="GO:0015833">
    <property type="term" value="P:peptide transport"/>
    <property type="evidence" value="ECO:0007669"/>
    <property type="project" value="TreeGrafter"/>
</dbReference>
<reference evidence="3 4" key="1">
    <citation type="submission" date="2018-08" db="EMBL/GenBank/DDBJ databases">
        <title>Actinomadura spongicola sp. nov., isolated from marine sponge Leucetta chagosensis.</title>
        <authorList>
            <person name="Li L."/>
            <person name="Lin H.W."/>
        </authorList>
    </citation>
    <scope>NUCLEOTIDE SEQUENCE [LARGE SCALE GENOMIC DNA]</scope>
    <source>
        <strain evidence="3 4">LHW52907</strain>
    </source>
</reference>
<dbReference type="PIRSF" id="PIRSF002741">
    <property type="entry name" value="MppA"/>
    <property type="match status" value="1"/>
</dbReference>
<sequence length="514" mass="56685">MLSRSDGKGHRRRPRILAAMVAAVMAAGLAAGCSSESADGDGGSSGGTLRVGVVASTISTLGAYTNLRSQDFYVRNAGMFEPLAHRTKEGPSRWALATGITHNEDNTEWTVKLRPNVKFHDGSPFGADDVVAVFKRLLDKKNGLIERNFIDFMDPDGIEKVDDLTVKFKLPKPYGPFEFAVTNRTIIFDKMGSKPEQAIGTGPFKLAKFAPGRETELQRFDGYWGPKPKLDRVKIISFKSVESATNALIGRQIDASSNVLQTSLPTIEKTPGLKVMKSDDVLKVGIYMRADKSPFDDVRVRQAMQLIIDRKLALSNAFDGLGVPANDHPGFGTCLPDVPQRVQNLPQAKKLLADAGKPNLTVDLETPANKPGMLQLVQLLSEDAKKIGVTINVKKMELGAYLEKWGERTFYTSYDTRPYMEAVDEQISADASFNHQHWHDPEFESLAKKLYATADAQEQCEIQKKMKKIEYERGASILSASNPVVSVYSSKVHGLEPEFPSGNLYHFTKVTIDQ</sequence>
<dbReference type="Gene3D" id="3.10.105.10">
    <property type="entry name" value="Dipeptide-binding Protein, Domain 3"/>
    <property type="match status" value="1"/>
</dbReference>
<accession>A0A372GD43</accession>
<dbReference type="InterPro" id="IPR000914">
    <property type="entry name" value="SBP_5_dom"/>
</dbReference>
<keyword evidence="1" id="KW-0732">Signal</keyword>
<organism evidence="3 4">
    <name type="scientific">Actinomadura spongiicola</name>
    <dbReference type="NCBI Taxonomy" id="2303421"/>
    <lineage>
        <taxon>Bacteria</taxon>
        <taxon>Bacillati</taxon>
        <taxon>Actinomycetota</taxon>
        <taxon>Actinomycetes</taxon>
        <taxon>Streptosporangiales</taxon>
        <taxon>Thermomonosporaceae</taxon>
        <taxon>Actinomadura</taxon>
    </lineage>
</organism>
<feature type="chain" id="PRO_5038444098" evidence="1">
    <location>
        <begin position="31"/>
        <end position="514"/>
    </location>
</feature>
<dbReference type="Pfam" id="PF00496">
    <property type="entry name" value="SBP_bac_5"/>
    <property type="match status" value="1"/>
</dbReference>
<evidence type="ECO:0000256" key="1">
    <source>
        <dbReference type="SAM" id="SignalP"/>
    </source>
</evidence>
<dbReference type="Gene3D" id="3.40.190.10">
    <property type="entry name" value="Periplasmic binding protein-like II"/>
    <property type="match status" value="1"/>
</dbReference>